<accession>A0A6A5URN7</accession>
<dbReference type="InterPro" id="IPR036396">
    <property type="entry name" value="Cyt_P450_sf"/>
</dbReference>
<name>A0A6A5URN7_9PLEO</name>
<evidence type="ECO:0000256" key="5">
    <source>
        <dbReference type="ARBA" id="ARBA00023004"/>
    </source>
</evidence>
<dbReference type="GO" id="GO:0005506">
    <property type="term" value="F:iron ion binding"/>
    <property type="evidence" value="ECO:0007669"/>
    <property type="project" value="InterPro"/>
</dbReference>
<dbReference type="PANTHER" id="PTHR24305">
    <property type="entry name" value="CYTOCHROME P450"/>
    <property type="match status" value="1"/>
</dbReference>
<dbReference type="Proteomes" id="UP000800036">
    <property type="component" value="Unassembled WGS sequence"/>
</dbReference>
<sequence>MSTPLLWILYSLYKCIYNLYFHPLAHIPGPFWARATPIPYIVGIKNGTMVPWIYKIHQKYGEVVRVAPFECSFISAETAWQDIYSSTIWYSVPYSGVFSMLLADDASHARQRTSVSHGFSDRALRDQEPLVQSLIDLLIQWLGEFAEGGNEEIDISKWYNYAMFDIDADLLFGESLHCLRDRSGGIRAMQRMYSVVAYYDYLVSLFKDNSAALRLHMAFGKAVNEKVHQRLELGADRPDIFSAVIKNQGVSDKGLTAAEMVQNSLLILTAGSETTATLLSGLTCLILKNPRVYDRLTREIRDNFKSADQVTFVAVEKLEYTLAVIQEALRYYPPSPTSFPRVVPKGVDRVSRYYLSEDTTVYVSQHATYHSARNFVEPDSFVPERGLNDTRKSLRIPYSFGPGNCLGKYLAHAEMRVILAKVPWHLDHELRLGMHDWFERGKHFITSVKR</sequence>
<dbReference type="PRINTS" id="PR00385">
    <property type="entry name" value="P450"/>
</dbReference>
<comment type="similarity">
    <text evidence="2">Belongs to the cytochrome P450 family.</text>
</comment>
<dbReference type="GO" id="GO:0016705">
    <property type="term" value="F:oxidoreductase activity, acting on paired donors, with incorporation or reduction of molecular oxygen"/>
    <property type="evidence" value="ECO:0007669"/>
    <property type="project" value="InterPro"/>
</dbReference>
<dbReference type="InterPro" id="IPR002401">
    <property type="entry name" value="Cyt_P450_E_grp-I"/>
</dbReference>
<keyword evidence="3 6" id="KW-0349">Heme</keyword>
<dbReference type="PRINTS" id="PR00463">
    <property type="entry name" value="EP450I"/>
</dbReference>
<dbReference type="SUPFAM" id="SSF48264">
    <property type="entry name" value="Cytochrome P450"/>
    <property type="match status" value="1"/>
</dbReference>
<keyword evidence="5 6" id="KW-0408">Iron</keyword>
<evidence type="ECO:0000256" key="1">
    <source>
        <dbReference type="ARBA" id="ARBA00001971"/>
    </source>
</evidence>
<evidence type="ECO:0000256" key="3">
    <source>
        <dbReference type="ARBA" id="ARBA00022617"/>
    </source>
</evidence>
<dbReference type="Gene3D" id="1.10.630.10">
    <property type="entry name" value="Cytochrome P450"/>
    <property type="match status" value="1"/>
</dbReference>
<dbReference type="GO" id="GO:0020037">
    <property type="term" value="F:heme binding"/>
    <property type="evidence" value="ECO:0007669"/>
    <property type="project" value="InterPro"/>
</dbReference>
<dbReference type="Pfam" id="PF00067">
    <property type="entry name" value="p450"/>
    <property type="match status" value="1"/>
</dbReference>
<gene>
    <name evidence="7" type="ORF">BU23DRAFT_658961</name>
</gene>
<evidence type="ECO:0000256" key="2">
    <source>
        <dbReference type="ARBA" id="ARBA00010617"/>
    </source>
</evidence>
<proteinExistence type="inferred from homology"/>
<protein>
    <submittedName>
        <fullName evidence="7">Cytochrome P450</fullName>
    </submittedName>
</protein>
<organism evidence="7 8">
    <name type="scientific">Bimuria novae-zelandiae CBS 107.79</name>
    <dbReference type="NCBI Taxonomy" id="1447943"/>
    <lineage>
        <taxon>Eukaryota</taxon>
        <taxon>Fungi</taxon>
        <taxon>Dikarya</taxon>
        <taxon>Ascomycota</taxon>
        <taxon>Pezizomycotina</taxon>
        <taxon>Dothideomycetes</taxon>
        <taxon>Pleosporomycetidae</taxon>
        <taxon>Pleosporales</taxon>
        <taxon>Massarineae</taxon>
        <taxon>Didymosphaeriaceae</taxon>
        <taxon>Bimuria</taxon>
    </lineage>
</organism>
<dbReference type="GO" id="GO:0004497">
    <property type="term" value="F:monooxygenase activity"/>
    <property type="evidence" value="ECO:0007669"/>
    <property type="project" value="InterPro"/>
</dbReference>
<dbReference type="AlphaFoldDB" id="A0A6A5URN7"/>
<evidence type="ECO:0000256" key="6">
    <source>
        <dbReference type="PIRSR" id="PIRSR602401-1"/>
    </source>
</evidence>
<comment type="cofactor">
    <cofactor evidence="1 6">
        <name>heme</name>
        <dbReference type="ChEBI" id="CHEBI:30413"/>
    </cofactor>
</comment>
<dbReference type="InterPro" id="IPR050121">
    <property type="entry name" value="Cytochrome_P450_monoxygenase"/>
</dbReference>
<dbReference type="EMBL" id="ML976731">
    <property type="protein sequence ID" value="KAF1967545.1"/>
    <property type="molecule type" value="Genomic_DNA"/>
</dbReference>
<dbReference type="PANTHER" id="PTHR24305:SF210">
    <property type="entry name" value="CYTOCHROME P450 MONOOXYGENASE ASQL-RELATED"/>
    <property type="match status" value="1"/>
</dbReference>
<evidence type="ECO:0000256" key="4">
    <source>
        <dbReference type="ARBA" id="ARBA00022723"/>
    </source>
</evidence>
<evidence type="ECO:0000313" key="7">
    <source>
        <dbReference type="EMBL" id="KAF1967545.1"/>
    </source>
</evidence>
<dbReference type="InterPro" id="IPR001128">
    <property type="entry name" value="Cyt_P450"/>
</dbReference>
<keyword evidence="8" id="KW-1185">Reference proteome</keyword>
<evidence type="ECO:0000313" key="8">
    <source>
        <dbReference type="Proteomes" id="UP000800036"/>
    </source>
</evidence>
<dbReference type="CDD" id="cd11058">
    <property type="entry name" value="CYP60B-like"/>
    <property type="match status" value="1"/>
</dbReference>
<keyword evidence="4 6" id="KW-0479">Metal-binding</keyword>
<dbReference type="OrthoDB" id="1470350at2759"/>
<reference evidence="7" key="1">
    <citation type="journal article" date="2020" name="Stud. Mycol.">
        <title>101 Dothideomycetes genomes: a test case for predicting lifestyles and emergence of pathogens.</title>
        <authorList>
            <person name="Haridas S."/>
            <person name="Albert R."/>
            <person name="Binder M."/>
            <person name="Bloem J."/>
            <person name="Labutti K."/>
            <person name="Salamov A."/>
            <person name="Andreopoulos B."/>
            <person name="Baker S."/>
            <person name="Barry K."/>
            <person name="Bills G."/>
            <person name="Bluhm B."/>
            <person name="Cannon C."/>
            <person name="Castanera R."/>
            <person name="Culley D."/>
            <person name="Daum C."/>
            <person name="Ezra D."/>
            <person name="Gonzalez J."/>
            <person name="Henrissat B."/>
            <person name="Kuo A."/>
            <person name="Liang C."/>
            <person name="Lipzen A."/>
            <person name="Lutzoni F."/>
            <person name="Magnuson J."/>
            <person name="Mondo S."/>
            <person name="Nolan M."/>
            <person name="Ohm R."/>
            <person name="Pangilinan J."/>
            <person name="Park H.-J."/>
            <person name="Ramirez L."/>
            <person name="Alfaro M."/>
            <person name="Sun H."/>
            <person name="Tritt A."/>
            <person name="Yoshinaga Y."/>
            <person name="Zwiers L.-H."/>
            <person name="Turgeon B."/>
            <person name="Goodwin S."/>
            <person name="Spatafora J."/>
            <person name="Crous P."/>
            <person name="Grigoriev I."/>
        </authorList>
    </citation>
    <scope>NUCLEOTIDE SEQUENCE</scope>
    <source>
        <strain evidence="7">CBS 107.79</strain>
    </source>
</reference>
<feature type="binding site" description="axial binding residue" evidence="6">
    <location>
        <position position="405"/>
    </location>
    <ligand>
        <name>heme</name>
        <dbReference type="ChEBI" id="CHEBI:30413"/>
    </ligand>
    <ligandPart>
        <name>Fe</name>
        <dbReference type="ChEBI" id="CHEBI:18248"/>
    </ligandPart>
</feature>